<feature type="region of interest" description="Disordered" evidence="1">
    <location>
        <begin position="1"/>
        <end position="28"/>
    </location>
</feature>
<organism evidence="2 3">
    <name type="scientific">Ricinus communis</name>
    <name type="common">Castor bean</name>
    <dbReference type="NCBI Taxonomy" id="3988"/>
    <lineage>
        <taxon>Eukaryota</taxon>
        <taxon>Viridiplantae</taxon>
        <taxon>Streptophyta</taxon>
        <taxon>Embryophyta</taxon>
        <taxon>Tracheophyta</taxon>
        <taxon>Spermatophyta</taxon>
        <taxon>Magnoliopsida</taxon>
        <taxon>eudicotyledons</taxon>
        <taxon>Gunneridae</taxon>
        <taxon>Pentapetalae</taxon>
        <taxon>rosids</taxon>
        <taxon>fabids</taxon>
        <taxon>Malpighiales</taxon>
        <taxon>Euphorbiaceae</taxon>
        <taxon>Acalyphoideae</taxon>
        <taxon>Acalypheae</taxon>
        <taxon>Ricinus</taxon>
    </lineage>
</organism>
<keyword evidence="3" id="KW-1185">Reference proteome</keyword>
<dbReference type="EMBL" id="EQ976350">
    <property type="protein sequence ID" value="EEF26859.1"/>
    <property type="molecule type" value="Genomic_DNA"/>
</dbReference>
<reference evidence="3" key="1">
    <citation type="journal article" date="2010" name="Nat. Biotechnol.">
        <title>Draft genome sequence of the oilseed species Ricinus communis.</title>
        <authorList>
            <person name="Chan A.P."/>
            <person name="Crabtree J."/>
            <person name="Zhao Q."/>
            <person name="Lorenzi H."/>
            <person name="Orvis J."/>
            <person name="Puiu D."/>
            <person name="Melake-Berhan A."/>
            <person name="Jones K.M."/>
            <person name="Redman J."/>
            <person name="Chen G."/>
            <person name="Cahoon E.B."/>
            <person name="Gedil M."/>
            <person name="Stanke M."/>
            <person name="Haas B.J."/>
            <person name="Wortman J.R."/>
            <person name="Fraser-Liggett C.M."/>
            <person name="Ravel J."/>
            <person name="Rabinowicz P.D."/>
        </authorList>
    </citation>
    <scope>NUCLEOTIDE SEQUENCE [LARGE SCALE GENOMIC DNA]</scope>
    <source>
        <strain evidence="3">cv. Hale</strain>
    </source>
</reference>
<sequence>MKIPPRGNESAPATGGSTIEHGRHAPEIKGIPTTGDFLEYVIGIDLYRQFRKAGKVSAPRLVAKIARDETTGEFKVDSWIDQRSAENDKTAFEPTDSWVPKIPADLPKRLAIGEWHGKAEAGTLWAEPDVEVRYIYRIEALNGKLSEVSSDAVSSDWVRAGGQCEPEIINLPAGEGFMEFVNALHVYRQFRKGSKQSAARQVKKLARGEISGSFDKAFRDTESAQDDHLV</sequence>
<gene>
    <name evidence="2" type="ORF">RCOM_0357030</name>
</gene>
<dbReference type="InParanoid" id="B9TBA3"/>
<dbReference type="AlphaFoldDB" id="B9TBA3"/>
<dbReference type="Proteomes" id="UP000008311">
    <property type="component" value="Unassembled WGS sequence"/>
</dbReference>
<accession>B9TBA3</accession>
<evidence type="ECO:0000256" key="1">
    <source>
        <dbReference type="SAM" id="MobiDB-lite"/>
    </source>
</evidence>
<protein>
    <submittedName>
        <fullName evidence="2">Uncharacterized protein</fullName>
    </submittedName>
</protein>
<evidence type="ECO:0000313" key="2">
    <source>
        <dbReference type="EMBL" id="EEF26859.1"/>
    </source>
</evidence>
<evidence type="ECO:0000313" key="3">
    <source>
        <dbReference type="Proteomes" id="UP000008311"/>
    </source>
</evidence>
<name>B9TBA3_RICCO</name>
<proteinExistence type="predicted"/>